<evidence type="ECO:0000313" key="9">
    <source>
        <dbReference type="EMBL" id="SKB06531.1"/>
    </source>
</evidence>
<accession>A0A1T4YYZ1</accession>
<dbReference type="NCBIfam" id="TIGR00678">
    <property type="entry name" value="holB"/>
    <property type="match status" value="1"/>
</dbReference>
<dbReference type="GO" id="GO:0003677">
    <property type="term" value="F:DNA binding"/>
    <property type="evidence" value="ECO:0007669"/>
    <property type="project" value="InterPro"/>
</dbReference>
<dbReference type="PANTHER" id="PTHR11669">
    <property type="entry name" value="REPLICATION FACTOR C / DNA POLYMERASE III GAMMA-TAU SUBUNIT"/>
    <property type="match status" value="1"/>
</dbReference>
<dbReference type="OrthoDB" id="9809531at2"/>
<evidence type="ECO:0000256" key="1">
    <source>
        <dbReference type="ARBA" id="ARBA00012417"/>
    </source>
</evidence>
<dbReference type="GO" id="GO:0006261">
    <property type="term" value="P:DNA-templated DNA replication"/>
    <property type="evidence" value="ECO:0007669"/>
    <property type="project" value="TreeGrafter"/>
</dbReference>
<organism evidence="9 10">
    <name type="scientific">Aeromicrobium choanae</name>
    <dbReference type="NCBI Taxonomy" id="1736691"/>
    <lineage>
        <taxon>Bacteria</taxon>
        <taxon>Bacillati</taxon>
        <taxon>Actinomycetota</taxon>
        <taxon>Actinomycetes</taxon>
        <taxon>Propionibacteriales</taxon>
        <taxon>Nocardioidaceae</taxon>
        <taxon>Aeromicrobium</taxon>
    </lineage>
</organism>
<gene>
    <name evidence="9" type="ORF">SAMN06295964_1356</name>
</gene>
<dbReference type="AlphaFoldDB" id="A0A1T4YYZ1"/>
<keyword evidence="10" id="KW-1185">Reference proteome</keyword>
<evidence type="ECO:0000256" key="5">
    <source>
        <dbReference type="ARBA" id="ARBA00022705"/>
    </source>
</evidence>
<reference evidence="10" key="1">
    <citation type="submission" date="2017-02" db="EMBL/GenBank/DDBJ databases">
        <authorList>
            <person name="Varghese N."/>
            <person name="Submissions S."/>
        </authorList>
    </citation>
    <scope>NUCLEOTIDE SEQUENCE [LARGE SCALE GENOMIC DNA]</scope>
    <source>
        <strain evidence="10">9H-4</strain>
    </source>
</reference>
<dbReference type="GO" id="GO:0003887">
    <property type="term" value="F:DNA-directed DNA polymerase activity"/>
    <property type="evidence" value="ECO:0007669"/>
    <property type="project" value="UniProtKB-KW"/>
</dbReference>
<dbReference type="SUPFAM" id="SSF52540">
    <property type="entry name" value="P-loop containing nucleoside triphosphate hydrolases"/>
    <property type="match status" value="1"/>
</dbReference>
<evidence type="ECO:0000313" key="10">
    <source>
        <dbReference type="Proteomes" id="UP000191040"/>
    </source>
</evidence>
<comment type="catalytic activity">
    <reaction evidence="7">
        <text>DNA(n) + a 2'-deoxyribonucleoside 5'-triphosphate = DNA(n+1) + diphosphate</text>
        <dbReference type="Rhea" id="RHEA:22508"/>
        <dbReference type="Rhea" id="RHEA-COMP:17339"/>
        <dbReference type="Rhea" id="RHEA-COMP:17340"/>
        <dbReference type="ChEBI" id="CHEBI:33019"/>
        <dbReference type="ChEBI" id="CHEBI:61560"/>
        <dbReference type="ChEBI" id="CHEBI:173112"/>
        <dbReference type="EC" id="2.7.7.7"/>
    </reaction>
</comment>
<dbReference type="GO" id="GO:0008408">
    <property type="term" value="F:3'-5' exonuclease activity"/>
    <property type="evidence" value="ECO:0007669"/>
    <property type="project" value="InterPro"/>
</dbReference>
<dbReference type="Gene3D" id="3.40.50.300">
    <property type="entry name" value="P-loop containing nucleotide triphosphate hydrolases"/>
    <property type="match status" value="1"/>
</dbReference>
<evidence type="ECO:0000256" key="2">
    <source>
        <dbReference type="ARBA" id="ARBA00014363"/>
    </source>
</evidence>
<feature type="domain" description="DNA polymerase III delta subunit C-terminal" evidence="8">
    <location>
        <begin position="304"/>
        <end position="374"/>
    </location>
</feature>
<keyword evidence="6" id="KW-0239">DNA-directed DNA polymerase</keyword>
<dbReference type="InterPro" id="IPR050238">
    <property type="entry name" value="DNA_Rep/Repair_Clamp_Loader"/>
</dbReference>
<dbReference type="InterPro" id="IPR027417">
    <property type="entry name" value="P-loop_NTPase"/>
</dbReference>
<dbReference type="STRING" id="1736691.SAMN06295964_1356"/>
<name>A0A1T4YYZ1_9ACTN</name>
<evidence type="ECO:0000256" key="6">
    <source>
        <dbReference type="ARBA" id="ARBA00022932"/>
    </source>
</evidence>
<evidence type="ECO:0000256" key="4">
    <source>
        <dbReference type="ARBA" id="ARBA00022695"/>
    </source>
</evidence>
<dbReference type="NCBIfam" id="NF005926">
    <property type="entry name" value="PRK07940.1"/>
    <property type="match status" value="1"/>
</dbReference>
<sequence length="376" mass="39941">MTAPVWAELVGQDDVVATLGSAVAGQMTHAWLFTGPPGSGRSNAAIAFATALQCENGGCGTCRSCVTAAAGSHPDIAVINTDGLSIGVDAARDAVRRAALHPSQGRYQILVVEDADRLTDQAANALLKAIEEPAPGTVWLLCAPAVEDVIMTIRSRCRPVLLRTPPASAIAQLLHERDGIELDVARRAAAAAQGHIGRARGLARDPDARRRRAEILSLPVGLRGLGDCFRAAQRIDQEATARAKERCDVLDARELSNLQESWGVEERGRRPAGYAGALSSLTKEQERRRKRMARDAIDGVLLDLLSFQRDVLTLQLGTDAEAINADVADDIATMAARTTPEGTLGSIDAIVACRDALQANAAPQLALEHMMSRFLG</sequence>
<evidence type="ECO:0000256" key="3">
    <source>
        <dbReference type="ARBA" id="ARBA00022679"/>
    </source>
</evidence>
<evidence type="ECO:0000256" key="7">
    <source>
        <dbReference type="ARBA" id="ARBA00049244"/>
    </source>
</evidence>
<dbReference type="InterPro" id="IPR015199">
    <property type="entry name" value="DNA_pol_III_delta_C"/>
</dbReference>
<keyword evidence="5" id="KW-0235">DNA replication</keyword>
<dbReference type="GO" id="GO:0009360">
    <property type="term" value="C:DNA polymerase III complex"/>
    <property type="evidence" value="ECO:0007669"/>
    <property type="project" value="InterPro"/>
</dbReference>
<dbReference type="EC" id="2.7.7.7" evidence="1"/>
<proteinExistence type="predicted"/>
<keyword evidence="3" id="KW-0808">Transferase</keyword>
<dbReference type="EMBL" id="LT796768">
    <property type="protein sequence ID" value="SKB06531.1"/>
    <property type="molecule type" value="Genomic_DNA"/>
</dbReference>
<dbReference type="PANTHER" id="PTHR11669:SF8">
    <property type="entry name" value="DNA POLYMERASE III SUBUNIT DELTA"/>
    <property type="match status" value="1"/>
</dbReference>
<dbReference type="RefSeq" id="WP_078699453.1">
    <property type="nucleotide sequence ID" value="NZ_LT796768.1"/>
</dbReference>
<evidence type="ECO:0000259" key="8">
    <source>
        <dbReference type="Pfam" id="PF09115"/>
    </source>
</evidence>
<dbReference type="Pfam" id="PF13177">
    <property type="entry name" value="DNA_pol3_delta2"/>
    <property type="match status" value="1"/>
</dbReference>
<dbReference type="Proteomes" id="UP000191040">
    <property type="component" value="Chromosome I"/>
</dbReference>
<protein>
    <recommendedName>
        <fullName evidence="2">DNA polymerase III subunit delta'</fullName>
        <ecNumber evidence="1">2.7.7.7</ecNumber>
    </recommendedName>
</protein>
<dbReference type="Pfam" id="PF09115">
    <property type="entry name" value="DNApol3-delta_C"/>
    <property type="match status" value="1"/>
</dbReference>
<keyword evidence="4" id="KW-0548">Nucleotidyltransferase</keyword>
<dbReference type="InterPro" id="IPR004622">
    <property type="entry name" value="DNA_pol_HolB"/>
</dbReference>